<evidence type="ECO:0000313" key="2">
    <source>
        <dbReference type="EMBL" id="SDS20178.1"/>
    </source>
</evidence>
<gene>
    <name evidence="2" type="ORF">SAMN05216490_0724</name>
</gene>
<feature type="compositionally biased region" description="Polar residues" evidence="1">
    <location>
        <begin position="165"/>
        <end position="175"/>
    </location>
</feature>
<evidence type="ECO:0000313" key="3">
    <source>
        <dbReference type="Proteomes" id="UP000199679"/>
    </source>
</evidence>
<evidence type="ECO:0008006" key="4">
    <source>
        <dbReference type="Google" id="ProtNLM"/>
    </source>
</evidence>
<feature type="region of interest" description="Disordered" evidence="1">
    <location>
        <begin position="142"/>
        <end position="176"/>
    </location>
</feature>
<sequence length="215" mass="23822">MLSKKYLNSVKNLPAIMKKIIEGTAPDKFTTEHLKKIGFASSNDRAVLGLLKDLGFISENGGPTQRYHDYRNTSKSSKVLGEALKDAYSEIFHINEKPSQSDRPAITGLFKSTHNVSDQVAGYMANTFLSLLSIADIAGTNKPSTKKDVDKTKTEGEHPEAGAENPQQTNNNGFNGTFPIVPNLRYNIEIHLPSTKDIEVYNAIFKSLREHLLNE</sequence>
<dbReference type="OrthoDB" id="5186897at2"/>
<accession>A0A1H1Q9H6</accession>
<organism evidence="2 3">
    <name type="scientific">Mucilaginibacter mallensis</name>
    <dbReference type="NCBI Taxonomy" id="652787"/>
    <lineage>
        <taxon>Bacteria</taxon>
        <taxon>Pseudomonadati</taxon>
        <taxon>Bacteroidota</taxon>
        <taxon>Sphingobacteriia</taxon>
        <taxon>Sphingobacteriales</taxon>
        <taxon>Sphingobacteriaceae</taxon>
        <taxon>Mucilaginibacter</taxon>
    </lineage>
</organism>
<evidence type="ECO:0000256" key="1">
    <source>
        <dbReference type="SAM" id="MobiDB-lite"/>
    </source>
</evidence>
<feature type="compositionally biased region" description="Basic and acidic residues" evidence="1">
    <location>
        <begin position="145"/>
        <end position="161"/>
    </location>
</feature>
<name>A0A1H1Q9H6_MUCMA</name>
<reference evidence="2 3" key="1">
    <citation type="submission" date="2016-10" db="EMBL/GenBank/DDBJ databases">
        <authorList>
            <person name="de Groot N.N."/>
        </authorList>
    </citation>
    <scope>NUCLEOTIDE SEQUENCE [LARGE SCALE GENOMIC DNA]</scope>
    <source>
        <strain evidence="2 3">MP1X4</strain>
    </source>
</reference>
<protein>
    <recommendedName>
        <fullName evidence="4">DUF5343 domain-containing protein</fullName>
    </recommendedName>
</protein>
<dbReference type="STRING" id="652787.SAMN05216490_0724"/>
<dbReference type="InterPro" id="IPR035235">
    <property type="entry name" value="DUF5343"/>
</dbReference>
<dbReference type="AlphaFoldDB" id="A0A1H1Q9H6"/>
<proteinExistence type="predicted"/>
<keyword evidence="3" id="KW-1185">Reference proteome</keyword>
<dbReference type="Pfam" id="PF17278">
    <property type="entry name" value="DUF5343"/>
    <property type="match status" value="1"/>
</dbReference>
<dbReference type="Proteomes" id="UP000199679">
    <property type="component" value="Chromosome I"/>
</dbReference>
<dbReference type="RefSeq" id="WP_157682042.1">
    <property type="nucleotide sequence ID" value="NZ_LT629740.1"/>
</dbReference>
<dbReference type="EMBL" id="LT629740">
    <property type="protein sequence ID" value="SDS20178.1"/>
    <property type="molecule type" value="Genomic_DNA"/>
</dbReference>